<dbReference type="GO" id="GO:0019888">
    <property type="term" value="F:protein phosphatase regulator activity"/>
    <property type="evidence" value="ECO:0007669"/>
    <property type="project" value="TreeGrafter"/>
</dbReference>
<dbReference type="InterPro" id="IPR051023">
    <property type="entry name" value="PP2A_Regulatory_Subunit_A"/>
</dbReference>
<dbReference type="InterPro" id="IPR011989">
    <property type="entry name" value="ARM-like"/>
</dbReference>
<dbReference type="Pfam" id="PF22956">
    <property type="entry name" value="VPS15-like_hel"/>
    <property type="match status" value="1"/>
</dbReference>
<dbReference type="PROSITE" id="PS50077">
    <property type="entry name" value="HEAT_REPEAT"/>
    <property type="match status" value="2"/>
</dbReference>
<dbReference type="AlphaFoldDB" id="A0A8T0DD70"/>
<accession>A0A8T0DD70</accession>
<keyword evidence="1" id="KW-0677">Repeat</keyword>
<keyword evidence="6" id="KW-1185">Reference proteome</keyword>
<evidence type="ECO:0000256" key="1">
    <source>
        <dbReference type="ARBA" id="ARBA00022737"/>
    </source>
</evidence>
<protein>
    <recommendedName>
        <fullName evidence="4">Phosphatase 2A Regulatory Subunit A helical domain-containing protein</fullName>
    </recommendedName>
</protein>
<dbReference type="GO" id="GO:0000159">
    <property type="term" value="C:protein phosphatase type 2A complex"/>
    <property type="evidence" value="ECO:0007669"/>
    <property type="project" value="TreeGrafter"/>
</dbReference>
<dbReference type="InterPro" id="IPR055231">
    <property type="entry name" value="2AA_helical"/>
</dbReference>
<comment type="caution">
    <text evidence="5">The sequence shown here is derived from an EMBL/GenBank/DDBJ whole genome shotgun (WGS) entry which is preliminary data.</text>
</comment>
<dbReference type="Proteomes" id="UP000699462">
    <property type="component" value="Unassembled WGS sequence"/>
</dbReference>
<sequence>MSVLDAVLQTLNCLKLDSSSANDIDSEERECMETAEKNRVFVTLPTIAANLGPKETREKLIPTIADIVTKAINADDDEVLLTIAQKLGSFADLVGGTEHAACLLPILEKIICCVEEVVVAQAACDALVEIIPKLPTDVIEDKCVGMIRRILEEDMYCSSRKVTTKLITVCYPLVSPKPQADLKCRLFRLAESDDEVPLVRAAAVQQLVELAKLVGPDLKLELCLLLTSLVSDNQRVVRAACVAPLVELGRMITDPNEFNVSVRPCIDKLANDGIRDTRRALAASIADLQQVACAVGGSSRSLHQIFLSLLEDNEVETRRVATSQILSFCLASPEDVRTGILLPQLLEHLTVEREEPVRAELVRCSVGLLQSIGRQDSLPLVQHILGFLNDTSSQSKQYVFEHFSELVTLIPATDVQLTLLPSLLRLWQDKNWRVRLGVVQSVPFLFPNLPETCARETVLPANLAWLRDPSWYVRECACRTLARLLRTFPGLCKDALNGLGQKAAAAAAAAAATGGVTLSTASAVSNNTALSVNPANPSAATATTNINAATNQQSVTDATSGSLNPSNSPGNSPMNPVNVITAQAAAGGLKALATDSNYHLRQIYITAVQTIWGPGIPDEAPYSATGDAPGMGICLPGVQNAFAVVGTKPSSNAVPAYCQPSPQVPAGHLSTCASQLLRLAADDVVANVRICAAQALQLISGALDKKFIQKEVIPTLKKVADNDSDADVKYYAQESLAVFTAL</sequence>
<feature type="repeat" description="HEAT" evidence="2">
    <location>
        <begin position="712"/>
        <end position="742"/>
    </location>
</feature>
<dbReference type="GO" id="GO:0005634">
    <property type="term" value="C:nucleus"/>
    <property type="evidence" value="ECO:0007669"/>
    <property type="project" value="TreeGrafter"/>
</dbReference>
<dbReference type="Gene3D" id="1.25.10.10">
    <property type="entry name" value="Leucine-rich Repeat Variant"/>
    <property type="match status" value="1"/>
</dbReference>
<dbReference type="PANTHER" id="PTHR10648:SF4">
    <property type="entry name" value="PROTEIN PHOSPHATASE 2 (FORMERLY 2A), REGULATORY SUBUNIT A, BETA ISOFORM-RELATED"/>
    <property type="match status" value="1"/>
</dbReference>
<feature type="domain" description="Phosphatase 2A Regulatory Subunit A helical" evidence="4">
    <location>
        <begin position="199"/>
        <end position="428"/>
    </location>
</feature>
<evidence type="ECO:0000313" key="5">
    <source>
        <dbReference type="EMBL" id="KAF8565720.1"/>
    </source>
</evidence>
<feature type="compositionally biased region" description="Low complexity" evidence="3">
    <location>
        <begin position="560"/>
        <end position="574"/>
    </location>
</feature>
<feature type="region of interest" description="Disordered" evidence="3">
    <location>
        <begin position="555"/>
        <end position="574"/>
    </location>
</feature>
<name>A0A8T0DD70_9TREM</name>
<reference evidence="5 6" key="1">
    <citation type="submission" date="2019-07" db="EMBL/GenBank/DDBJ databases">
        <title>Annotation for the trematode Paragonimus westermani.</title>
        <authorList>
            <person name="Choi Y.-J."/>
        </authorList>
    </citation>
    <scope>NUCLEOTIDE SEQUENCE [LARGE SCALE GENOMIC DNA]</scope>
    <source>
        <strain evidence="5">180907_Pwestermani</strain>
    </source>
</reference>
<dbReference type="Pfam" id="PF02985">
    <property type="entry name" value="HEAT"/>
    <property type="match status" value="1"/>
</dbReference>
<dbReference type="PANTHER" id="PTHR10648">
    <property type="entry name" value="SERINE/THREONINE-PROTEIN PHOSPHATASE PP2A 65 KDA REGULATORY SUBUNIT"/>
    <property type="match status" value="1"/>
</dbReference>
<proteinExistence type="predicted"/>
<evidence type="ECO:0000259" key="4">
    <source>
        <dbReference type="Pfam" id="PF22956"/>
    </source>
</evidence>
<dbReference type="InterPro" id="IPR016024">
    <property type="entry name" value="ARM-type_fold"/>
</dbReference>
<evidence type="ECO:0000256" key="3">
    <source>
        <dbReference type="SAM" id="MobiDB-lite"/>
    </source>
</evidence>
<dbReference type="GO" id="GO:0005829">
    <property type="term" value="C:cytosol"/>
    <property type="evidence" value="ECO:0007669"/>
    <property type="project" value="TreeGrafter"/>
</dbReference>
<gene>
    <name evidence="5" type="ORF">P879_05183</name>
</gene>
<dbReference type="SUPFAM" id="SSF48371">
    <property type="entry name" value="ARM repeat"/>
    <property type="match status" value="1"/>
</dbReference>
<dbReference type="EMBL" id="JTDF01006249">
    <property type="protein sequence ID" value="KAF8565720.1"/>
    <property type="molecule type" value="Genomic_DNA"/>
</dbReference>
<dbReference type="InterPro" id="IPR000357">
    <property type="entry name" value="HEAT"/>
</dbReference>
<evidence type="ECO:0000256" key="2">
    <source>
        <dbReference type="PROSITE-ProRule" id="PRU00103"/>
    </source>
</evidence>
<dbReference type="OrthoDB" id="6249293at2759"/>
<evidence type="ECO:0000313" key="6">
    <source>
        <dbReference type="Proteomes" id="UP000699462"/>
    </source>
</evidence>
<dbReference type="InterPro" id="IPR021133">
    <property type="entry name" value="HEAT_type_2"/>
</dbReference>
<organism evidence="5 6">
    <name type="scientific">Paragonimus westermani</name>
    <dbReference type="NCBI Taxonomy" id="34504"/>
    <lineage>
        <taxon>Eukaryota</taxon>
        <taxon>Metazoa</taxon>
        <taxon>Spiralia</taxon>
        <taxon>Lophotrochozoa</taxon>
        <taxon>Platyhelminthes</taxon>
        <taxon>Trematoda</taxon>
        <taxon>Digenea</taxon>
        <taxon>Plagiorchiida</taxon>
        <taxon>Troglotremata</taxon>
        <taxon>Troglotrematidae</taxon>
        <taxon>Paragonimus</taxon>
    </lineage>
</organism>
<feature type="repeat" description="HEAT" evidence="2">
    <location>
        <begin position="419"/>
        <end position="457"/>
    </location>
</feature>